<dbReference type="SUPFAM" id="SSF82714">
    <property type="entry name" value="Multidrug efflux transporter AcrB TolC docking domain, DN and DC subdomains"/>
    <property type="match status" value="2"/>
</dbReference>
<dbReference type="RefSeq" id="WP_188880975.1">
    <property type="nucleotide sequence ID" value="NZ_BMOY01000005.1"/>
</dbReference>
<comment type="caution">
    <text evidence="3">The sequence shown here is derived from an EMBL/GenBank/DDBJ whole genome shotgun (WGS) entry which is preliminary data.</text>
</comment>
<accession>A0A917K4J9</accession>
<dbReference type="Gene3D" id="3.30.2090.10">
    <property type="entry name" value="Multidrug efflux transporter AcrB TolC docking domain, DN and DC subdomains"/>
    <property type="match status" value="3"/>
</dbReference>
<keyword evidence="2" id="KW-1133">Transmembrane helix</keyword>
<feature type="transmembrane region" description="Helical" evidence="2">
    <location>
        <begin position="973"/>
        <end position="992"/>
    </location>
</feature>
<feature type="transmembrane region" description="Helical" evidence="2">
    <location>
        <begin position="648"/>
        <end position="669"/>
    </location>
</feature>
<feature type="transmembrane region" description="Helical" evidence="2">
    <location>
        <begin position="582"/>
        <end position="612"/>
    </location>
</feature>
<evidence type="ECO:0000256" key="2">
    <source>
        <dbReference type="SAM" id="Phobius"/>
    </source>
</evidence>
<dbReference type="InterPro" id="IPR001036">
    <property type="entry name" value="Acrflvin-R"/>
</dbReference>
<dbReference type="Gene3D" id="3.30.70.1430">
    <property type="entry name" value="Multidrug efflux transporter AcrB pore domain"/>
    <property type="match status" value="2"/>
</dbReference>
<reference evidence="3" key="1">
    <citation type="journal article" date="2014" name="Int. J. Syst. Evol. Microbiol.">
        <title>Complete genome sequence of Corynebacterium casei LMG S-19264T (=DSM 44701T), isolated from a smear-ripened cheese.</title>
        <authorList>
            <consortium name="US DOE Joint Genome Institute (JGI-PGF)"/>
            <person name="Walter F."/>
            <person name="Albersmeier A."/>
            <person name="Kalinowski J."/>
            <person name="Ruckert C."/>
        </authorList>
    </citation>
    <scope>NUCLEOTIDE SEQUENCE</scope>
    <source>
        <strain evidence="3">JCM 18487</strain>
    </source>
</reference>
<dbReference type="Pfam" id="PF00873">
    <property type="entry name" value="ACR_tran"/>
    <property type="match status" value="2"/>
</dbReference>
<dbReference type="SUPFAM" id="SSF82693">
    <property type="entry name" value="Multidrug efflux transporter AcrB pore domain, PN1, PN2, PC1 and PC2 subdomains"/>
    <property type="match status" value="3"/>
</dbReference>
<feature type="region of interest" description="Disordered" evidence="1">
    <location>
        <begin position="347"/>
        <end position="373"/>
    </location>
</feature>
<keyword evidence="2" id="KW-0472">Membrane</keyword>
<organism evidence="3 4">
    <name type="scientific">Alicyclobacillus cellulosilyticus</name>
    <dbReference type="NCBI Taxonomy" id="1003997"/>
    <lineage>
        <taxon>Bacteria</taxon>
        <taxon>Bacillati</taxon>
        <taxon>Bacillota</taxon>
        <taxon>Bacilli</taxon>
        <taxon>Bacillales</taxon>
        <taxon>Alicyclobacillaceae</taxon>
        <taxon>Alicyclobacillus</taxon>
    </lineage>
</organism>
<feature type="transmembrane region" description="Helical" evidence="2">
    <location>
        <begin position="1069"/>
        <end position="1090"/>
    </location>
</feature>
<proteinExistence type="predicted"/>
<evidence type="ECO:0000313" key="3">
    <source>
        <dbReference type="EMBL" id="GGI98670.1"/>
    </source>
</evidence>
<dbReference type="EMBL" id="BMOY01000005">
    <property type="protein sequence ID" value="GGI98670.1"/>
    <property type="molecule type" value="Genomic_DNA"/>
</dbReference>
<keyword evidence="2" id="KW-0812">Transmembrane</keyword>
<feature type="transmembrane region" description="Helical" evidence="2">
    <location>
        <begin position="1025"/>
        <end position="1049"/>
    </location>
</feature>
<dbReference type="Proteomes" id="UP000637695">
    <property type="component" value="Unassembled WGS sequence"/>
</dbReference>
<dbReference type="GO" id="GO:0005886">
    <property type="term" value="C:plasma membrane"/>
    <property type="evidence" value="ECO:0007669"/>
    <property type="project" value="TreeGrafter"/>
</dbReference>
<name>A0A917K4J9_9BACL</name>
<feature type="transmembrane region" description="Helical" evidence="2">
    <location>
        <begin position="554"/>
        <end position="576"/>
    </location>
</feature>
<feature type="transmembrane region" description="Helical" evidence="2">
    <location>
        <begin position="12"/>
        <end position="31"/>
    </location>
</feature>
<evidence type="ECO:0000313" key="4">
    <source>
        <dbReference type="Proteomes" id="UP000637695"/>
    </source>
</evidence>
<evidence type="ECO:0000256" key="1">
    <source>
        <dbReference type="SAM" id="MobiDB-lite"/>
    </source>
</evidence>
<dbReference type="PANTHER" id="PTHR32063:SF0">
    <property type="entry name" value="SWARMING MOTILITY PROTEIN SWRC"/>
    <property type="match status" value="1"/>
</dbReference>
<reference evidence="3" key="2">
    <citation type="submission" date="2020-09" db="EMBL/GenBank/DDBJ databases">
        <authorList>
            <person name="Sun Q."/>
            <person name="Ohkuma M."/>
        </authorList>
    </citation>
    <scope>NUCLEOTIDE SEQUENCE</scope>
    <source>
        <strain evidence="3">JCM 18487</strain>
    </source>
</reference>
<dbReference type="SUPFAM" id="SSF82866">
    <property type="entry name" value="Multidrug efflux transporter AcrB transmembrane domain"/>
    <property type="match status" value="2"/>
</dbReference>
<dbReference type="PRINTS" id="PR00702">
    <property type="entry name" value="ACRIFLAVINRP"/>
</dbReference>
<dbReference type="Gene3D" id="3.30.70.1320">
    <property type="entry name" value="Multidrug efflux transporter AcrB pore domain like"/>
    <property type="match status" value="2"/>
</dbReference>
<dbReference type="GO" id="GO:0042910">
    <property type="term" value="F:xenobiotic transmembrane transporter activity"/>
    <property type="evidence" value="ECO:0007669"/>
    <property type="project" value="TreeGrafter"/>
</dbReference>
<dbReference type="PANTHER" id="PTHR32063">
    <property type="match status" value="1"/>
</dbReference>
<feature type="transmembrane region" description="Helical" evidence="2">
    <location>
        <begin position="999"/>
        <end position="1019"/>
    </location>
</feature>
<dbReference type="Gene3D" id="1.20.1640.10">
    <property type="entry name" value="Multidrug efflux transporter AcrB transmembrane domain"/>
    <property type="match status" value="3"/>
</dbReference>
<keyword evidence="4" id="KW-1185">Reference proteome</keyword>
<feature type="transmembrane region" description="Helical" evidence="2">
    <location>
        <begin position="456"/>
        <end position="475"/>
    </location>
</feature>
<dbReference type="Gene3D" id="3.30.70.1440">
    <property type="entry name" value="Multidrug efflux transporter AcrB pore domain"/>
    <property type="match status" value="1"/>
</dbReference>
<dbReference type="InterPro" id="IPR027463">
    <property type="entry name" value="AcrB_DN_DC_subdom"/>
</dbReference>
<sequence length="1145" mass="119950">MPWLTRFALRNPVAVSILAAITCIAGILSAFQLKEELMPDISVPVLSITTTYPGASPRQVAADVTSPLEQALRGVPGVDSISSTSLANVSQIELALNMDADLTAVEAKVRERLDQVRLPDNAGHPNVQSFSFNSQPVLEYAVVAGKMGDGAPKRFVNDTLLPALQGVSGVANASAMGADPDVIRIAFRPADLAKYHLSEEQVLQAVTAAETDLPAGSATIDGKVQPVQVATQLHSLADVRNLPIPLPANPAAALSAALSSEADAVRRTGQAVAILAAENKLVRQLLAVQGQRLGAEIALAEAEGSPAGPQDPQAIAKLRQQVAALRQAEAQIGAQLDRLSAETADLGGAAGGRAGSHGTRATASGTPDGAPSAPRFIRLADVADVTIGPPPQASINRTDGRPSILVTVTKAEDANTVDVARAVQAKVAQLVRGVHGVQVLPLFDASQMIQASVHGLLREAALGAVFAVMVILLFLRHGLTTLIAVVSIPLSILTSLILIHRLGITLNIMTLGGLAVATGRVVDDSIVVIENIYRTWRRGEGGGQELVLRATHEVGTAIISSTLTTVAVFLPLGLVSGMVGKIFFPFAITVVCALLSSLLVALTVVPMLAVWLMVGRGPRGSQVEPQTTLRPWAIRYQRALAWCLDHKAAVLAIAAVALVASIAVLPLVGSTFLPNSAERFAVISVRLPAGTPLAETERLARQVEQAAVAAHGVTLVNTAVGQGVNRFNMLAATNQATVSVRLDDRTDPSVYAARLRQRLQPLTKGGADIQVRTMATGGADTNLDWVVTGDNPDAVRQAADRVVTRLRTVPGLANVASNLSQTQPQIEVVPDLSAAARHQLTAQQIYLAVRDAVAAQDVASLTIRGSAYDVVVLPPPDGPSRLASLRDLTLQAPDGTTVRLADVARVSSLPTPTSVLHLDGEPYAEVTADYTVADTARVARVAIAAIHRLALPPGVHVGPSAANQQQRDSFRQLVEAILVAAAMVYFVMLLSFGEWSAPFAILFAMPVALIGAFFGTVLARQPVSVSSLIGILMLMGIVVTNAIVLVSRVEQLRQRGLGVRQALLEASTVRLRPILMTAIATICALLPLAFGASEGVLISQGLAVVVIGGLVSSTVLTLCIVPVMYELLHRRARREEARAGALAVN</sequence>
<dbReference type="AlphaFoldDB" id="A0A917K4J9"/>
<protein>
    <submittedName>
        <fullName evidence="3">Multidrug transporter AcrB</fullName>
    </submittedName>
</protein>
<feature type="transmembrane region" description="Helical" evidence="2">
    <location>
        <begin position="481"/>
        <end position="499"/>
    </location>
</feature>
<feature type="transmembrane region" description="Helical" evidence="2">
    <location>
        <begin position="1102"/>
        <end position="1125"/>
    </location>
</feature>
<gene>
    <name evidence="3" type="ORF">GCM10010885_05200</name>
</gene>